<feature type="domain" description="CoA carboxyltransferase N-terminal" evidence="8">
    <location>
        <begin position="94"/>
        <end position="351"/>
    </location>
</feature>
<dbReference type="PROSITE" id="PS50989">
    <property type="entry name" value="COA_CT_CTER"/>
    <property type="match status" value="1"/>
</dbReference>
<dbReference type="EMBL" id="JAULSU010000001">
    <property type="protein sequence ID" value="KAK0633249.1"/>
    <property type="molecule type" value="Genomic_DNA"/>
</dbReference>
<proteinExistence type="inferred from homology"/>
<dbReference type="PANTHER" id="PTHR22855:SF13">
    <property type="entry name" value="METHYLCROTONOYL-COA CARBOXYLASE BETA CHAIN, MITOCHONDRIAL"/>
    <property type="match status" value="1"/>
</dbReference>
<dbReference type="SUPFAM" id="SSF52096">
    <property type="entry name" value="ClpP/crotonase"/>
    <property type="match status" value="2"/>
</dbReference>
<dbReference type="PANTHER" id="PTHR22855">
    <property type="entry name" value="ACETYL, PROPIONYL, PYRUVATE, AND GLUTACONYL CARBOXYLASE-RELATED"/>
    <property type="match status" value="1"/>
</dbReference>
<dbReference type="GO" id="GO:0006552">
    <property type="term" value="P:L-leucine catabolic process"/>
    <property type="evidence" value="ECO:0007669"/>
    <property type="project" value="TreeGrafter"/>
</dbReference>
<evidence type="ECO:0000256" key="2">
    <source>
        <dbReference type="ARBA" id="ARBA00025711"/>
    </source>
</evidence>
<evidence type="ECO:0000313" key="11">
    <source>
        <dbReference type="Proteomes" id="UP001175000"/>
    </source>
</evidence>
<dbReference type="FunFam" id="3.90.226.10:FF:000007">
    <property type="entry name" value="Methylcrotonoyl-CoA carboxylase subunit beta"/>
    <property type="match status" value="1"/>
</dbReference>
<dbReference type="InterPro" id="IPR029045">
    <property type="entry name" value="ClpP/crotonase-like_dom_sf"/>
</dbReference>
<dbReference type="FunFam" id="3.90.226.10:FF:000004">
    <property type="entry name" value="Methylcrotonoyl-CoA carboxylase beta chain"/>
    <property type="match status" value="1"/>
</dbReference>
<dbReference type="InterPro" id="IPR011763">
    <property type="entry name" value="COA_CT_C"/>
</dbReference>
<dbReference type="GO" id="GO:1905202">
    <property type="term" value="C:methylcrotonoyl-CoA carboxylase complex"/>
    <property type="evidence" value="ECO:0007669"/>
    <property type="project" value="TreeGrafter"/>
</dbReference>
<dbReference type="Pfam" id="PF01039">
    <property type="entry name" value="Carboxyl_trans"/>
    <property type="match status" value="1"/>
</dbReference>
<dbReference type="InterPro" id="IPR034733">
    <property type="entry name" value="AcCoA_carboxyl_beta"/>
</dbReference>
<dbReference type="InterPro" id="IPR045190">
    <property type="entry name" value="MCCB/AccD1-like"/>
</dbReference>
<evidence type="ECO:0000256" key="6">
    <source>
        <dbReference type="ARBA" id="ARBA00052347"/>
    </source>
</evidence>
<feature type="domain" description="CoA carboxyltransferase C-terminal" evidence="9">
    <location>
        <begin position="352"/>
        <end position="585"/>
    </location>
</feature>
<comment type="pathway">
    <text evidence="2">Amino-acid degradation; L-leucine degradation; (S)-3-hydroxy-3-methylglutaryl-CoA from 3-isovaleryl-CoA: step 2/3.</text>
</comment>
<dbReference type="EC" id="6.4.1.4" evidence="3"/>
<evidence type="ECO:0000256" key="5">
    <source>
        <dbReference type="ARBA" id="ARBA00031404"/>
    </source>
</evidence>
<dbReference type="InterPro" id="IPR011762">
    <property type="entry name" value="COA_CT_N"/>
</dbReference>
<gene>
    <name evidence="10" type="ORF">B0T14DRAFT_533487</name>
</gene>
<feature type="region of interest" description="Disordered" evidence="7">
    <location>
        <begin position="42"/>
        <end position="70"/>
    </location>
</feature>
<keyword evidence="10" id="KW-0808">Transferase</keyword>
<dbReference type="GO" id="GO:0005739">
    <property type="term" value="C:mitochondrion"/>
    <property type="evidence" value="ECO:0007669"/>
    <property type="project" value="TreeGrafter"/>
</dbReference>
<evidence type="ECO:0000256" key="1">
    <source>
        <dbReference type="ARBA" id="ARBA00006102"/>
    </source>
</evidence>
<evidence type="ECO:0000313" key="10">
    <source>
        <dbReference type="EMBL" id="KAK0633249.1"/>
    </source>
</evidence>
<accession>A0AA39XG04</accession>
<evidence type="ECO:0000256" key="7">
    <source>
        <dbReference type="SAM" id="MobiDB-lite"/>
    </source>
</evidence>
<protein>
    <recommendedName>
        <fullName evidence="3">methylcrotonoyl-CoA carboxylase</fullName>
        <ecNumber evidence="3">6.4.1.4</ecNumber>
    </recommendedName>
    <alternativeName>
        <fullName evidence="5">3-methylcrotonyl-CoA carboxylase 2</fullName>
    </alternativeName>
    <alternativeName>
        <fullName evidence="4">3-methylcrotonyl-CoA:carbon dioxide ligase subunit beta</fullName>
    </alternativeName>
</protein>
<name>A0AA39XG04_9PEZI</name>
<dbReference type="Gene3D" id="3.90.226.10">
    <property type="entry name" value="2-enoyl-CoA Hydratase, Chain A, domain 1"/>
    <property type="match status" value="2"/>
</dbReference>
<reference evidence="10" key="1">
    <citation type="submission" date="2023-06" db="EMBL/GenBank/DDBJ databases">
        <title>Genome-scale phylogeny and comparative genomics of the fungal order Sordariales.</title>
        <authorList>
            <consortium name="Lawrence Berkeley National Laboratory"/>
            <person name="Hensen N."/>
            <person name="Bonometti L."/>
            <person name="Westerberg I."/>
            <person name="Brannstrom I.O."/>
            <person name="Guillou S."/>
            <person name="Cros-Aarteil S."/>
            <person name="Calhoun S."/>
            <person name="Haridas S."/>
            <person name="Kuo A."/>
            <person name="Mondo S."/>
            <person name="Pangilinan J."/>
            <person name="Riley R."/>
            <person name="Labutti K."/>
            <person name="Andreopoulos B."/>
            <person name="Lipzen A."/>
            <person name="Chen C."/>
            <person name="Yanf M."/>
            <person name="Daum C."/>
            <person name="Ng V."/>
            <person name="Clum A."/>
            <person name="Steindorff A."/>
            <person name="Ohm R."/>
            <person name="Martin F."/>
            <person name="Silar P."/>
            <person name="Natvig D."/>
            <person name="Lalanne C."/>
            <person name="Gautier V."/>
            <person name="Ament-Velasquez S.L."/>
            <person name="Kruys A."/>
            <person name="Hutchinson M.I."/>
            <person name="Powell A.J."/>
            <person name="Barry K."/>
            <person name="Miller A.N."/>
            <person name="Grigoriev I.V."/>
            <person name="Debuchy R."/>
            <person name="Gladieux P."/>
            <person name="Thoren M.H."/>
            <person name="Johannesson H."/>
        </authorList>
    </citation>
    <scope>NUCLEOTIDE SEQUENCE</scope>
    <source>
        <strain evidence="10">CBS 606.72</strain>
    </source>
</reference>
<organism evidence="10 11">
    <name type="scientific">Immersiella caudata</name>
    <dbReference type="NCBI Taxonomy" id="314043"/>
    <lineage>
        <taxon>Eukaryota</taxon>
        <taxon>Fungi</taxon>
        <taxon>Dikarya</taxon>
        <taxon>Ascomycota</taxon>
        <taxon>Pezizomycotina</taxon>
        <taxon>Sordariomycetes</taxon>
        <taxon>Sordariomycetidae</taxon>
        <taxon>Sordariales</taxon>
        <taxon>Lasiosphaeriaceae</taxon>
        <taxon>Immersiella</taxon>
    </lineage>
</organism>
<sequence length="597" mass="63664">MAFTSTPRVVSRQLTRQLARCSVIPRHRIPSVFPASITAATASQPVPTATSVTRRSASTSATTSTSPHHAAAISTIKTAIDPSSDEFKENSQLMAEAISRLETLTTTIQQGGPPKARQKHLARGKMLPRQRIRELIDPGTTFLELSPLAGHELYPEAEVPAGGIITGVGVVEGVTCVIVANDSTVKGGTYYPITVKKHLRAQEVAEQNKLPCIYLVDSGGANLPHQSDVFPDREHFGRIFYNQARMSAKGIPQVSVVMGPCTAGGAYVPAMSDESIIVQEQGHIFLAGPPLVKAATGEVVSPEDLGGGKMHSSVSGVTDYLAVDDAHAIVLARRCISNLNWPVESKAVTPSAVEQPLYPSEELAGIASTNLRKPLPIHEVIARIVDGSKFAEFKRDYGTTLVTGWATIYGQRVGIVANNGILFSSSAVKGAHFIELCAQRGIPLVFLQNISGFMVGADAEREGIAKNGAKLVTAVACADVPKFTVVVGGSYGAGNYGMCGRAYSPRFLWMWPNARIGVMGGEQLAAVMETVGKTADPALKERIERESEAVYSSARLWDDGVIPPEHTRRYLGLGLRAALGGRNEVTPGGTKFGVFRM</sequence>
<comment type="similarity">
    <text evidence="1">Belongs to the AccD/PCCB family.</text>
</comment>
<dbReference type="Proteomes" id="UP001175000">
    <property type="component" value="Unassembled WGS sequence"/>
</dbReference>
<evidence type="ECO:0000259" key="8">
    <source>
        <dbReference type="PROSITE" id="PS50980"/>
    </source>
</evidence>
<dbReference type="PROSITE" id="PS50980">
    <property type="entry name" value="COA_CT_NTER"/>
    <property type="match status" value="1"/>
</dbReference>
<dbReference type="AlphaFoldDB" id="A0AA39XG04"/>
<evidence type="ECO:0000259" key="9">
    <source>
        <dbReference type="PROSITE" id="PS50989"/>
    </source>
</evidence>
<evidence type="ECO:0000256" key="3">
    <source>
        <dbReference type="ARBA" id="ARBA00026116"/>
    </source>
</evidence>
<dbReference type="GO" id="GO:0016740">
    <property type="term" value="F:transferase activity"/>
    <property type="evidence" value="ECO:0007669"/>
    <property type="project" value="UniProtKB-KW"/>
</dbReference>
<comment type="caution">
    <text evidence="10">The sequence shown here is derived from an EMBL/GenBank/DDBJ whole genome shotgun (WGS) entry which is preliminary data.</text>
</comment>
<comment type="catalytic activity">
    <reaction evidence="6">
        <text>3-methylbut-2-enoyl-CoA + hydrogencarbonate + ATP = 3-methyl-(2E)-glutaconyl-CoA + ADP + phosphate + H(+)</text>
        <dbReference type="Rhea" id="RHEA:13589"/>
        <dbReference type="ChEBI" id="CHEBI:15378"/>
        <dbReference type="ChEBI" id="CHEBI:17544"/>
        <dbReference type="ChEBI" id="CHEBI:30616"/>
        <dbReference type="ChEBI" id="CHEBI:43474"/>
        <dbReference type="ChEBI" id="CHEBI:57344"/>
        <dbReference type="ChEBI" id="CHEBI:57346"/>
        <dbReference type="ChEBI" id="CHEBI:456216"/>
        <dbReference type="EC" id="6.4.1.4"/>
    </reaction>
</comment>
<feature type="compositionally biased region" description="Low complexity" evidence="7">
    <location>
        <begin position="47"/>
        <end position="70"/>
    </location>
</feature>
<evidence type="ECO:0000256" key="4">
    <source>
        <dbReference type="ARBA" id="ARBA00031237"/>
    </source>
</evidence>
<keyword evidence="11" id="KW-1185">Reference proteome</keyword>
<dbReference type="GO" id="GO:0004485">
    <property type="term" value="F:methylcrotonoyl-CoA carboxylase activity"/>
    <property type="evidence" value="ECO:0007669"/>
    <property type="project" value="UniProtKB-EC"/>
</dbReference>